<organism evidence="3 4">
    <name type="scientific">Hallerella porci</name>
    <dbReference type="NCBI Taxonomy" id="1945871"/>
    <lineage>
        <taxon>Bacteria</taxon>
        <taxon>Pseudomonadati</taxon>
        <taxon>Fibrobacterota</taxon>
        <taxon>Fibrobacteria</taxon>
        <taxon>Fibrobacterales</taxon>
        <taxon>Fibrobacteraceae</taxon>
        <taxon>Hallerella</taxon>
    </lineage>
</organism>
<feature type="chain" id="PRO_5046640557" evidence="2">
    <location>
        <begin position="32"/>
        <end position="139"/>
    </location>
</feature>
<keyword evidence="1" id="KW-0812">Transmembrane</keyword>
<feature type="signal peptide" evidence="2">
    <location>
        <begin position="1"/>
        <end position="31"/>
    </location>
</feature>
<reference evidence="3 4" key="1">
    <citation type="submission" date="2018-05" db="EMBL/GenBank/DDBJ databases">
        <title>Animal gut microbial communities from fecal samples from Wisconsin, USA.</title>
        <authorList>
            <person name="Neumann A."/>
        </authorList>
    </citation>
    <scope>NUCLEOTIDE SEQUENCE [LARGE SCALE GENOMIC DNA]</scope>
    <source>
        <strain evidence="3 4">UWS4</strain>
    </source>
</reference>
<keyword evidence="1" id="KW-1133">Transmembrane helix</keyword>
<sequence length="139" mass="14765">MNNRSQIFYIFRMKKFSLTILFLAAALFAEPAETIESVNADSSEKVNSLSDSAQTFSAGLAASEKDSSAVVSLAPAETCPSDSILSANYANCQQALKIVVNAQMDANNGGRDRSMEMARTAGSFLGGALIGFLIGWLLL</sequence>
<proteinExistence type="predicted"/>
<evidence type="ECO:0000313" key="3">
    <source>
        <dbReference type="EMBL" id="PWL01880.1"/>
    </source>
</evidence>
<dbReference type="Proteomes" id="UP000245523">
    <property type="component" value="Unassembled WGS sequence"/>
</dbReference>
<dbReference type="EMBL" id="QGHD01000010">
    <property type="protein sequence ID" value="PWL01880.1"/>
    <property type="molecule type" value="Genomic_DNA"/>
</dbReference>
<gene>
    <name evidence="3" type="ORF">B0H50_11046</name>
</gene>
<comment type="caution">
    <text evidence="3">The sequence shown here is derived from an EMBL/GenBank/DDBJ whole genome shotgun (WGS) entry which is preliminary data.</text>
</comment>
<evidence type="ECO:0000256" key="1">
    <source>
        <dbReference type="SAM" id="Phobius"/>
    </source>
</evidence>
<feature type="transmembrane region" description="Helical" evidence="1">
    <location>
        <begin position="121"/>
        <end position="138"/>
    </location>
</feature>
<keyword evidence="4" id="KW-1185">Reference proteome</keyword>
<accession>A0ABX5LKU9</accession>
<protein>
    <submittedName>
        <fullName evidence="3">Uncharacterized protein</fullName>
    </submittedName>
</protein>
<keyword evidence="2" id="KW-0732">Signal</keyword>
<evidence type="ECO:0000256" key="2">
    <source>
        <dbReference type="SAM" id="SignalP"/>
    </source>
</evidence>
<keyword evidence="1" id="KW-0472">Membrane</keyword>
<evidence type="ECO:0000313" key="4">
    <source>
        <dbReference type="Proteomes" id="UP000245523"/>
    </source>
</evidence>
<name>A0ABX5LKU9_9BACT</name>